<name>A0A2U1J7G1_SMIAN</name>
<accession>A0A2U1J7G1</accession>
<dbReference type="Proteomes" id="UP000245591">
    <property type="component" value="Unassembled WGS sequence"/>
</dbReference>
<comment type="caution">
    <text evidence="2">The sequence shown here is derived from an EMBL/GenBank/DDBJ whole genome shotgun (WGS) entry which is preliminary data.</text>
</comment>
<keyword evidence="1" id="KW-1133">Transmembrane helix</keyword>
<dbReference type="EMBL" id="MBFU01000244">
    <property type="protein sequence ID" value="PWA01001.1"/>
    <property type="molecule type" value="Genomic_DNA"/>
</dbReference>
<keyword evidence="3" id="KW-1185">Reference proteome</keyword>
<organism evidence="2 3">
    <name type="scientific">Smittium angustum</name>
    <dbReference type="NCBI Taxonomy" id="133377"/>
    <lineage>
        <taxon>Eukaryota</taxon>
        <taxon>Fungi</taxon>
        <taxon>Fungi incertae sedis</taxon>
        <taxon>Zoopagomycota</taxon>
        <taxon>Kickxellomycotina</taxon>
        <taxon>Harpellomycetes</taxon>
        <taxon>Harpellales</taxon>
        <taxon>Legeriomycetaceae</taxon>
        <taxon>Smittium</taxon>
    </lineage>
</organism>
<evidence type="ECO:0000256" key="1">
    <source>
        <dbReference type="SAM" id="Phobius"/>
    </source>
</evidence>
<protein>
    <submittedName>
        <fullName evidence="2">Uncharacterized protein</fullName>
    </submittedName>
</protein>
<keyword evidence="1" id="KW-0812">Transmembrane</keyword>
<dbReference type="AlphaFoldDB" id="A0A2U1J7G1"/>
<feature type="non-terminal residue" evidence="2">
    <location>
        <position position="62"/>
    </location>
</feature>
<feature type="transmembrane region" description="Helical" evidence="1">
    <location>
        <begin position="20"/>
        <end position="42"/>
    </location>
</feature>
<proteinExistence type="predicted"/>
<reference evidence="2 3" key="1">
    <citation type="journal article" date="2018" name="MBio">
        <title>Comparative Genomics Reveals the Core Gene Toolbox for the Fungus-Insect Symbiosis.</title>
        <authorList>
            <person name="Wang Y."/>
            <person name="Stata M."/>
            <person name="Wang W."/>
            <person name="Stajich J.E."/>
            <person name="White M.M."/>
            <person name="Moncalvo J.M."/>
        </authorList>
    </citation>
    <scope>NUCLEOTIDE SEQUENCE [LARGE SCALE GENOMIC DNA]</scope>
    <source>
        <strain evidence="2 3">AUS-126-30</strain>
    </source>
</reference>
<gene>
    <name evidence="2" type="ORF">BB558_002924</name>
</gene>
<evidence type="ECO:0000313" key="3">
    <source>
        <dbReference type="Proteomes" id="UP000245591"/>
    </source>
</evidence>
<sequence length="62" mass="6950">MSTSENNHKTENDSFSTGRLYVGFVTCIIIILSFTCQCFVMSAHLSDLNFNKTVILGLFNIL</sequence>
<keyword evidence="1" id="KW-0472">Membrane</keyword>
<evidence type="ECO:0000313" key="2">
    <source>
        <dbReference type="EMBL" id="PWA01001.1"/>
    </source>
</evidence>